<reference evidence="1 2" key="1">
    <citation type="submission" date="2018-08" db="EMBL/GenBank/DDBJ databases">
        <title>A genome reference for cultivated species of the human gut microbiota.</title>
        <authorList>
            <person name="Zou Y."/>
            <person name="Xue W."/>
            <person name="Luo G."/>
        </authorList>
    </citation>
    <scope>NUCLEOTIDE SEQUENCE [LARGE SCALE GENOMIC DNA]</scope>
    <source>
        <strain evidence="1 2">TM09-12</strain>
    </source>
</reference>
<organism evidence="1 2">
    <name type="scientific">Hungatella hathewayi</name>
    <dbReference type="NCBI Taxonomy" id="154046"/>
    <lineage>
        <taxon>Bacteria</taxon>
        <taxon>Bacillati</taxon>
        <taxon>Bacillota</taxon>
        <taxon>Clostridia</taxon>
        <taxon>Lachnospirales</taxon>
        <taxon>Lachnospiraceae</taxon>
        <taxon>Hungatella</taxon>
    </lineage>
</organism>
<proteinExistence type="predicted"/>
<comment type="caution">
    <text evidence="1">The sequence shown here is derived from an EMBL/GenBank/DDBJ whole genome shotgun (WGS) entry which is preliminary data.</text>
</comment>
<sequence>MKPKEAIEVLKGMQNPLQDYAEMVGAPTWACGCQYVYPAPEDYAIEAAIIALEEKENRKWVLVDERSPDKRGDYWVTMRHLDGSITTEKMFWSPDWPHEDAWNEVVVAWQPYYCPEPFVPQN</sequence>
<evidence type="ECO:0008006" key="3">
    <source>
        <dbReference type="Google" id="ProtNLM"/>
    </source>
</evidence>
<dbReference type="Proteomes" id="UP000263014">
    <property type="component" value="Unassembled WGS sequence"/>
</dbReference>
<name>A0A374PA57_9FIRM</name>
<dbReference type="PROSITE" id="PS51257">
    <property type="entry name" value="PROKAR_LIPOPROTEIN"/>
    <property type="match status" value="1"/>
</dbReference>
<evidence type="ECO:0000313" key="2">
    <source>
        <dbReference type="Proteomes" id="UP000263014"/>
    </source>
</evidence>
<dbReference type="AlphaFoldDB" id="A0A374PA57"/>
<gene>
    <name evidence="1" type="ORF">DXD79_07335</name>
</gene>
<protein>
    <recommendedName>
        <fullName evidence="3">DUF551 domain-containing protein</fullName>
    </recommendedName>
</protein>
<evidence type="ECO:0000313" key="1">
    <source>
        <dbReference type="EMBL" id="RGJ05833.1"/>
    </source>
</evidence>
<accession>A0A374PA57</accession>
<dbReference type="RefSeq" id="WP_118033097.1">
    <property type="nucleotide sequence ID" value="NZ_QSON01000003.1"/>
</dbReference>
<dbReference type="EMBL" id="QSON01000003">
    <property type="protein sequence ID" value="RGJ05833.1"/>
    <property type="molecule type" value="Genomic_DNA"/>
</dbReference>